<protein>
    <submittedName>
        <fullName evidence="1">Uncharacterized protein</fullName>
    </submittedName>
</protein>
<dbReference type="Proteomes" id="UP001488838">
    <property type="component" value="Unassembled WGS sequence"/>
</dbReference>
<reference evidence="1 2" key="1">
    <citation type="journal article" date="2023" name="bioRxiv">
        <title>Conserved and derived expression patterns and positive selection on dental genes reveal complex evolutionary context of ever-growing rodent molars.</title>
        <authorList>
            <person name="Calamari Z.T."/>
            <person name="Song A."/>
            <person name="Cohen E."/>
            <person name="Akter M."/>
            <person name="Roy R.D."/>
            <person name="Hallikas O."/>
            <person name="Christensen M.M."/>
            <person name="Li P."/>
            <person name="Marangoni P."/>
            <person name="Jernvall J."/>
            <person name="Klein O.D."/>
        </authorList>
    </citation>
    <scope>NUCLEOTIDE SEQUENCE [LARGE SCALE GENOMIC DNA]</scope>
    <source>
        <strain evidence="1">V071</strain>
    </source>
</reference>
<sequence length="66" mass="7594">MVCSLCSVLFLRQVTPLNRMSQMGLLCLTAIQQHPLQRMQLHLSPRRHLVLYSPPSNSQHSHPHQP</sequence>
<proteinExistence type="predicted"/>
<dbReference type="EMBL" id="JBBHLL010000692">
    <property type="protein sequence ID" value="KAK7798462.1"/>
    <property type="molecule type" value="Genomic_DNA"/>
</dbReference>
<comment type="caution">
    <text evidence="1">The sequence shown here is derived from an EMBL/GenBank/DDBJ whole genome shotgun (WGS) entry which is preliminary data.</text>
</comment>
<evidence type="ECO:0000313" key="1">
    <source>
        <dbReference type="EMBL" id="KAK7798462.1"/>
    </source>
</evidence>
<evidence type="ECO:0000313" key="2">
    <source>
        <dbReference type="Proteomes" id="UP001488838"/>
    </source>
</evidence>
<keyword evidence="2" id="KW-1185">Reference proteome</keyword>
<gene>
    <name evidence="1" type="ORF">U0070_000319</name>
</gene>
<accession>A0AAW0HBM6</accession>
<name>A0AAW0HBM6_MYOGA</name>
<dbReference type="AlphaFoldDB" id="A0AAW0HBM6"/>
<organism evidence="1 2">
    <name type="scientific">Myodes glareolus</name>
    <name type="common">Bank vole</name>
    <name type="synonym">Clethrionomys glareolus</name>
    <dbReference type="NCBI Taxonomy" id="447135"/>
    <lineage>
        <taxon>Eukaryota</taxon>
        <taxon>Metazoa</taxon>
        <taxon>Chordata</taxon>
        <taxon>Craniata</taxon>
        <taxon>Vertebrata</taxon>
        <taxon>Euteleostomi</taxon>
        <taxon>Mammalia</taxon>
        <taxon>Eutheria</taxon>
        <taxon>Euarchontoglires</taxon>
        <taxon>Glires</taxon>
        <taxon>Rodentia</taxon>
        <taxon>Myomorpha</taxon>
        <taxon>Muroidea</taxon>
        <taxon>Cricetidae</taxon>
        <taxon>Arvicolinae</taxon>
        <taxon>Myodes</taxon>
    </lineage>
</organism>